<evidence type="ECO:0000256" key="4">
    <source>
        <dbReference type="PROSITE-ProRule" id="PRU00339"/>
    </source>
</evidence>
<evidence type="ECO:0000313" key="6">
    <source>
        <dbReference type="EMBL" id="RZF41512.1"/>
    </source>
</evidence>
<dbReference type="PANTHER" id="PTHR44186:SF1">
    <property type="entry name" value="BARDET-BIEDL SYNDROME 4 PROTEIN"/>
    <property type="match status" value="1"/>
</dbReference>
<dbReference type="FunCoup" id="A0A482X739">
    <property type="interactions" value="174"/>
</dbReference>
<evidence type="ECO:0000256" key="5">
    <source>
        <dbReference type="SAM" id="MobiDB-lite"/>
    </source>
</evidence>
<dbReference type="Gene3D" id="1.25.40.10">
    <property type="entry name" value="Tetratricopeptide repeat domain"/>
    <property type="match status" value="1"/>
</dbReference>
<accession>A0A482X739</accession>
<keyword evidence="2 4" id="KW-0802">TPR repeat</keyword>
<feature type="region of interest" description="Disordered" evidence="5">
    <location>
        <begin position="1"/>
        <end position="31"/>
    </location>
</feature>
<dbReference type="InterPro" id="IPR019734">
    <property type="entry name" value="TPR_rpt"/>
</dbReference>
<evidence type="ECO:0000256" key="3">
    <source>
        <dbReference type="ARBA" id="ARBA00023778"/>
    </source>
</evidence>
<dbReference type="SMR" id="A0A482X739"/>
<dbReference type="GO" id="GO:0061512">
    <property type="term" value="P:protein localization to cilium"/>
    <property type="evidence" value="ECO:0007669"/>
    <property type="project" value="TreeGrafter"/>
</dbReference>
<gene>
    <name evidence="6" type="ORF">LSTR_LSTR000226</name>
</gene>
<dbReference type="GO" id="GO:0036064">
    <property type="term" value="C:ciliary basal body"/>
    <property type="evidence" value="ECO:0007669"/>
    <property type="project" value="TreeGrafter"/>
</dbReference>
<feature type="repeat" description="TPR" evidence="4">
    <location>
        <begin position="313"/>
        <end position="346"/>
    </location>
</feature>
<comment type="similarity">
    <text evidence="3">Belongs to the BBS4 family.</text>
</comment>
<dbReference type="SUPFAM" id="SSF48452">
    <property type="entry name" value="TPR-like"/>
    <property type="match status" value="1"/>
</dbReference>
<keyword evidence="1" id="KW-0677">Repeat</keyword>
<evidence type="ECO:0000256" key="2">
    <source>
        <dbReference type="ARBA" id="ARBA00022803"/>
    </source>
</evidence>
<dbReference type="InParanoid" id="A0A482X739"/>
<dbReference type="Pfam" id="PF13432">
    <property type="entry name" value="TPR_16"/>
    <property type="match status" value="1"/>
</dbReference>
<dbReference type="OrthoDB" id="309339at2759"/>
<dbReference type="SMART" id="SM00028">
    <property type="entry name" value="TPR"/>
    <property type="match status" value="7"/>
</dbReference>
<dbReference type="PANTHER" id="PTHR44186">
    <property type="match status" value="1"/>
</dbReference>
<reference evidence="6 7" key="1">
    <citation type="journal article" date="2017" name="Gigascience">
        <title>Genome sequence of the small brown planthopper, Laodelphax striatellus.</title>
        <authorList>
            <person name="Zhu J."/>
            <person name="Jiang F."/>
            <person name="Wang X."/>
            <person name="Yang P."/>
            <person name="Bao Y."/>
            <person name="Zhao W."/>
            <person name="Wang W."/>
            <person name="Lu H."/>
            <person name="Wang Q."/>
            <person name="Cui N."/>
            <person name="Li J."/>
            <person name="Chen X."/>
            <person name="Luo L."/>
            <person name="Yu J."/>
            <person name="Kang L."/>
            <person name="Cui F."/>
        </authorList>
    </citation>
    <scope>NUCLEOTIDE SEQUENCE [LARGE SCALE GENOMIC DNA]</scope>
    <source>
        <strain evidence="6">Lst14</strain>
    </source>
</reference>
<dbReference type="GO" id="GO:0060271">
    <property type="term" value="P:cilium assembly"/>
    <property type="evidence" value="ECO:0007669"/>
    <property type="project" value="TreeGrafter"/>
</dbReference>
<dbReference type="STRING" id="195883.A0A482X739"/>
<feature type="compositionally biased region" description="Polar residues" evidence="5">
    <location>
        <begin position="15"/>
        <end position="31"/>
    </location>
</feature>
<name>A0A482X739_LAOST</name>
<sequence length="438" mass="49504">MNHPTMNGAVLTGSRAVSGTSRPPPMSQNNLYKGFESSPIEARNWIIHKRFIRKEFELCKMIISDELTSSKGYNEYANFVLGLILRREGKIQDSLECFQKCHVLNPKNVENIKQVARSLYLFGRYQLAIEGYLEAEKRAESPDPVIYFNLECFIKQDDLKAAAEIYNVALQLYPSSSDLYTEFGVLQMNRGDPQSAFDKFGSALAHEQTCTKSLLAAGSIIQRNGDYDVALAKYKVAAQYLPESAALWNNVGMCFFGKRKYVAAISCLKRANYLAPLDWKTLYNLGLVHIHSKQYASAFNFLSASIKLNHKHAPSFMLLANALKNLDDPDNTIKAYEQAIKLDPEDPATRVNYGVFLHSIAEKQRALEQLNYFRKIAQRIPHLDKQLLETAKTISSTLTQDIVVHPQRSQPVEYETSADVLQPVQSISTEQEMLPDEV</sequence>
<keyword evidence="7" id="KW-1185">Reference proteome</keyword>
<dbReference type="Pfam" id="PF13181">
    <property type="entry name" value="TPR_8"/>
    <property type="match status" value="1"/>
</dbReference>
<protein>
    <submittedName>
        <fullName evidence="6">Uncharacterized protein</fullName>
    </submittedName>
</protein>
<dbReference type="PROSITE" id="PS50005">
    <property type="entry name" value="TPR"/>
    <property type="match status" value="2"/>
</dbReference>
<dbReference type="AlphaFoldDB" id="A0A482X739"/>
<dbReference type="Proteomes" id="UP000291343">
    <property type="component" value="Unassembled WGS sequence"/>
</dbReference>
<organism evidence="6 7">
    <name type="scientific">Laodelphax striatellus</name>
    <name type="common">Small brown planthopper</name>
    <name type="synonym">Delphax striatella</name>
    <dbReference type="NCBI Taxonomy" id="195883"/>
    <lineage>
        <taxon>Eukaryota</taxon>
        <taxon>Metazoa</taxon>
        <taxon>Ecdysozoa</taxon>
        <taxon>Arthropoda</taxon>
        <taxon>Hexapoda</taxon>
        <taxon>Insecta</taxon>
        <taxon>Pterygota</taxon>
        <taxon>Neoptera</taxon>
        <taxon>Paraneoptera</taxon>
        <taxon>Hemiptera</taxon>
        <taxon>Auchenorrhyncha</taxon>
        <taxon>Fulgoroidea</taxon>
        <taxon>Delphacidae</taxon>
        <taxon>Criomorphinae</taxon>
        <taxon>Laodelphax</taxon>
    </lineage>
</organism>
<comment type="caution">
    <text evidence="6">The sequence shown here is derived from an EMBL/GenBank/DDBJ whole genome shotgun (WGS) entry which is preliminary data.</text>
</comment>
<proteinExistence type="inferred from homology"/>
<feature type="repeat" description="TPR" evidence="4">
    <location>
        <begin position="75"/>
        <end position="108"/>
    </location>
</feature>
<evidence type="ECO:0000256" key="1">
    <source>
        <dbReference type="ARBA" id="ARBA00022737"/>
    </source>
</evidence>
<evidence type="ECO:0000313" key="7">
    <source>
        <dbReference type="Proteomes" id="UP000291343"/>
    </source>
</evidence>
<dbReference type="InterPro" id="IPR011990">
    <property type="entry name" value="TPR-like_helical_dom_sf"/>
</dbReference>
<dbReference type="EMBL" id="QKKF02016774">
    <property type="protein sequence ID" value="RZF41512.1"/>
    <property type="molecule type" value="Genomic_DNA"/>
</dbReference>